<dbReference type="AlphaFoldDB" id="E2AKW0"/>
<evidence type="ECO:0000313" key="2">
    <source>
        <dbReference type="Proteomes" id="UP000000311"/>
    </source>
</evidence>
<gene>
    <name evidence="1" type="ORF">EAG_09180</name>
</gene>
<evidence type="ECO:0000313" key="1">
    <source>
        <dbReference type="EMBL" id="EFN65877.1"/>
    </source>
</evidence>
<protein>
    <submittedName>
        <fullName evidence="1">Uncharacterized protein</fullName>
    </submittedName>
</protein>
<name>E2AKW0_CAMFO</name>
<organism evidence="2">
    <name type="scientific">Camponotus floridanus</name>
    <name type="common">Florida carpenter ant</name>
    <dbReference type="NCBI Taxonomy" id="104421"/>
    <lineage>
        <taxon>Eukaryota</taxon>
        <taxon>Metazoa</taxon>
        <taxon>Ecdysozoa</taxon>
        <taxon>Arthropoda</taxon>
        <taxon>Hexapoda</taxon>
        <taxon>Insecta</taxon>
        <taxon>Pterygota</taxon>
        <taxon>Neoptera</taxon>
        <taxon>Endopterygota</taxon>
        <taxon>Hymenoptera</taxon>
        <taxon>Apocrita</taxon>
        <taxon>Aculeata</taxon>
        <taxon>Formicoidea</taxon>
        <taxon>Formicidae</taxon>
        <taxon>Formicinae</taxon>
        <taxon>Camponotus</taxon>
    </lineage>
</organism>
<dbReference type="EMBL" id="GL440425">
    <property type="protein sequence ID" value="EFN65877.1"/>
    <property type="molecule type" value="Genomic_DNA"/>
</dbReference>
<proteinExistence type="predicted"/>
<accession>E2AKW0</accession>
<sequence>MLRNSFARVAGCDPDTKYSGFTLVTLHSLSSFGPNTMIEATSSSSSTTTASSRLFVTAEGEPREESRIDLRVIGNPSAYLASSKYHEDNRILSKLRELNYIRCLISNDVFANDNFVYIQCVQFERLPSNDKQRIRCLLRPSGADLFR</sequence>
<keyword evidence="2" id="KW-1185">Reference proteome</keyword>
<dbReference type="Proteomes" id="UP000000311">
    <property type="component" value="Unassembled WGS sequence"/>
</dbReference>
<dbReference type="InParanoid" id="E2AKW0"/>
<reference evidence="1 2" key="1">
    <citation type="journal article" date="2010" name="Science">
        <title>Genomic comparison of the ants Camponotus floridanus and Harpegnathos saltator.</title>
        <authorList>
            <person name="Bonasio R."/>
            <person name="Zhang G."/>
            <person name="Ye C."/>
            <person name="Mutti N.S."/>
            <person name="Fang X."/>
            <person name="Qin N."/>
            <person name="Donahue G."/>
            <person name="Yang P."/>
            <person name="Li Q."/>
            <person name="Li C."/>
            <person name="Zhang P."/>
            <person name="Huang Z."/>
            <person name="Berger S.L."/>
            <person name="Reinberg D."/>
            <person name="Wang J."/>
            <person name="Liebig J."/>
        </authorList>
    </citation>
    <scope>NUCLEOTIDE SEQUENCE [LARGE SCALE GENOMIC DNA]</scope>
    <source>
        <strain evidence="2">C129</strain>
    </source>
</reference>